<dbReference type="PANTHER" id="PTHR21094">
    <property type="entry name" value="GOS-28 SNARE- RELATED"/>
    <property type="match status" value="1"/>
</dbReference>
<evidence type="ECO:0000313" key="11">
    <source>
        <dbReference type="Proteomes" id="UP001363151"/>
    </source>
</evidence>
<protein>
    <submittedName>
        <fullName evidence="10">Golgi SNAP receptor complex member</fullName>
    </submittedName>
</protein>
<gene>
    <name evidence="10" type="primary">GOSR1</name>
    <name evidence="10" type="ORF">SO694_0032502</name>
</gene>
<dbReference type="EMBL" id="JBBJCI010000385">
    <property type="protein sequence ID" value="KAK7231623.1"/>
    <property type="molecule type" value="Genomic_DNA"/>
</dbReference>
<keyword evidence="5" id="KW-0653">Protein transport</keyword>
<keyword evidence="3" id="KW-0813">Transport</keyword>
<keyword evidence="8 9" id="KW-0472">Membrane</keyword>
<dbReference type="PANTHER" id="PTHR21094:SF2">
    <property type="entry name" value="GOLGI SNAP RECEPTOR COMPLEX MEMBER 1"/>
    <property type="match status" value="1"/>
</dbReference>
<dbReference type="InterPro" id="IPR023601">
    <property type="entry name" value="Golgi_SNAP_su1"/>
</dbReference>
<comment type="subcellular location">
    <subcellularLocation>
        <location evidence="1">Golgi apparatus membrane</location>
        <topology evidence="1">Single-pass type IV membrane protein</topology>
    </subcellularLocation>
</comment>
<evidence type="ECO:0000256" key="3">
    <source>
        <dbReference type="ARBA" id="ARBA00022448"/>
    </source>
</evidence>
<evidence type="ECO:0000256" key="6">
    <source>
        <dbReference type="ARBA" id="ARBA00022989"/>
    </source>
</evidence>
<name>A0ABR1FIR5_AURAN</name>
<keyword evidence="6 9" id="KW-1133">Transmembrane helix</keyword>
<evidence type="ECO:0000256" key="7">
    <source>
        <dbReference type="ARBA" id="ARBA00023034"/>
    </source>
</evidence>
<evidence type="ECO:0000256" key="9">
    <source>
        <dbReference type="SAM" id="Phobius"/>
    </source>
</evidence>
<comment type="similarity">
    <text evidence="2">Belongs to the GOSR1 family.</text>
</comment>
<keyword evidence="7" id="KW-0333">Golgi apparatus</keyword>
<proteinExistence type="inferred from homology"/>
<keyword evidence="4 9" id="KW-0812">Transmembrane</keyword>
<keyword evidence="10" id="KW-0675">Receptor</keyword>
<feature type="transmembrane region" description="Helical" evidence="9">
    <location>
        <begin position="197"/>
        <end position="215"/>
    </location>
</feature>
<sequence length="216" mass="23360">MAAETTSWEKLRSRARYLEAELERSLPNLVSLVARPSTSGAEESRLSASMEGLLAELRDVADAMAVEVEKAPSAARNAILQRSREVAGDFERERKKAMREVKTNSDRSRLFCGADADDPEAGGEHLRPILKERKHLGNASRGVGDVLDQAAEARSDLAAQRAALEGSELTLGGLVAKLPTVEGVIEAMRQKQTRNNAIIGVTIGCCSSFLLWAVFA</sequence>
<evidence type="ECO:0000313" key="10">
    <source>
        <dbReference type="EMBL" id="KAK7231623.1"/>
    </source>
</evidence>
<reference evidence="10 11" key="1">
    <citation type="submission" date="2024-03" db="EMBL/GenBank/DDBJ databases">
        <title>Aureococcus anophagefferens CCMP1851 and Kratosvirus quantuckense: Draft genome of a second virus-susceptible host strain in the model system.</title>
        <authorList>
            <person name="Chase E."/>
            <person name="Truchon A.R."/>
            <person name="Schepens W."/>
            <person name="Wilhelm S.W."/>
        </authorList>
    </citation>
    <scope>NUCLEOTIDE SEQUENCE [LARGE SCALE GENOMIC DNA]</scope>
    <source>
        <strain evidence="10 11">CCMP1851</strain>
    </source>
</reference>
<organism evidence="10 11">
    <name type="scientific">Aureococcus anophagefferens</name>
    <name type="common">Harmful bloom alga</name>
    <dbReference type="NCBI Taxonomy" id="44056"/>
    <lineage>
        <taxon>Eukaryota</taxon>
        <taxon>Sar</taxon>
        <taxon>Stramenopiles</taxon>
        <taxon>Ochrophyta</taxon>
        <taxon>Pelagophyceae</taxon>
        <taxon>Pelagomonadales</taxon>
        <taxon>Pelagomonadaceae</taxon>
        <taxon>Aureococcus</taxon>
    </lineage>
</organism>
<dbReference type="Proteomes" id="UP001363151">
    <property type="component" value="Unassembled WGS sequence"/>
</dbReference>
<evidence type="ECO:0000256" key="1">
    <source>
        <dbReference type="ARBA" id="ARBA00004409"/>
    </source>
</evidence>
<dbReference type="Pfam" id="PF12352">
    <property type="entry name" value="V-SNARE_C"/>
    <property type="match status" value="1"/>
</dbReference>
<comment type="caution">
    <text evidence="10">The sequence shown here is derived from an EMBL/GenBank/DDBJ whole genome shotgun (WGS) entry which is preliminary data.</text>
</comment>
<keyword evidence="11" id="KW-1185">Reference proteome</keyword>
<evidence type="ECO:0000256" key="4">
    <source>
        <dbReference type="ARBA" id="ARBA00022692"/>
    </source>
</evidence>
<accession>A0ABR1FIR5</accession>
<evidence type="ECO:0000256" key="2">
    <source>
        <dbReference type="ARBA" id="ARBA00008473"/>
    </source>
</evidence>
<evidence type="ECO:0000256" key="5">
    <source>
        <dbReference type="ARBA" id="ARBA00022927"/>
    </source>
</evidence>
<evidence type="ECO:0000256" key="8">
    <source>
        <dbReference type="ARBA" id="ARBA00023136"/>
    </source>
</evidence>